<name>A0A7V9Z311_9BACL</name>
<proteinExistence type="predicted"/>
<protein>
    <submittedName>
        <fullName evidence="1">DGQHR domain-containing protein</fullName>
    </submittedName>
</protein>
<sequence length="386" mass="44095">MQTISAKMPSIGTPTGSLMLPALKYVSGKREWYAVTIPYKTLGKFVQTSSVKKKNQEIIKSEIKNRFLDKKHKDDIKQYIKEEEEYTIPPITLVSYEKLPFRPFVFEENESDILPSDSLAGIIFLPIDYEFECLDGNHRSVAIRELASEAPEYIADSHMLLNIVVENRPRKIRQDFVDVNKNAKQTTSSINTLFNTRDPLAGIVADLLEEIDYLQETTELLATSVSKNSKDIYTINNLKNAVIELAGYNSQSTGEEKLVKELKDNTSEREKVKERALIFFTKLKSNRFINQCLKNRDKTPELRNESLLTSGTGIVIASRISGIFFKEFDESRAILEIEKLMAYDWSRNNYIFKGNVITPSQKISNSRESISNTVEAILKDLGFNFK</sequence>
<organism evidence="1 2">
    <name type="scientific">[Anoxybacillus] calidus</name>
    <dbReference type="NCBI Taxonomy" id="575178"/>
    <lineage>
        <taxon>Bacteria</taxon>
        <taxon>Bacillati</taxon>
        <taxon>Bacillota</taxon>
        <taxon>Bacilli</taxon>
        <taxon>Bacillales</taxon>
        <taxon>Anoxybacillaceae</taxon>
        <taxon>Paranoxybacillus</taxon>
    </lineage>
</organism>
<reference evidence="1 2" key="1">
    <citation type="submission" date="2020-07" db="EMBL/GenBank/DDBJ databases">
        <title>Genomic Encyclopedia of Type Strains, Phase IV (KMG-IV): sequencing the most valuable type-strain genomes for metagenomic binning, comparative biology and taxonomic classification.</title>
        <authorList>
            <person name="Goeker M."/>
        </authorList>
    </citation>
    <scope>NUCLEOTIDE SEQUENCE [LARGE SCALE GENOMIC DNA]</scope>
    <source>
        <strain evidence="1 2">DSM 25220</strain>
    </source>
</reference>
<dbReference type="AlphaFoldDB" id="A0A7V9Z311"/>
<gene>
    <name evidence="1" type="ORF">HNQ85_003502</name>
</gene>
<comment type="caution">
    <text evidence="1">The sequence shown here is derived from an EMBL/GenBank/DDBJ whole genome shotgun (WGS) entry which is preliminary data.</text>
</comment>
<dbReference type="EMBL" id="JACDUU010000014">
    <property type="protein sequence ID" value="MBA2873164.1"/>
    <property type="molecule type" value="Genomic_DNA"/>
</dbReference>
<accession>A0A7V9Z311</accession>
<dbReference type="InterPro" id="IPR017642">
    <property type="entry name" value="DNA_S_mod_DndB"/>
</dbReference>
<dbReference type="InterPro" id="IPR017601">
    <property type="entry name" value="DGQHR-contain_dom"/>
</dbReference>
<evidence type="ECO:0000313" key="1">
    <source>
        <dbReference type="EMBL" id="MBA2873164.1"/>
    </source>
</evidence>
<dbReference type="NCBIfam" id="TIGR03187">
    <property type="entry name" value="DGQHR"/>
    <property type="match status" value="1"/>
</dbReference>
<evidence type="ECO:0000313" key="2">
    <source>
        <dbReference type="Proteomes" id="UP000580891"/>
    </source>
</evidence>
<keyword evidence="2" id="KW-1185">Reference proteome</keyword>
<dbReference type="Proteomes" id="UP000580891">
    <property type="component" value="Unassembled WGS sequence"/>
</dbReference>
<dbReference type="RefSeq" id="WP_181538890.1">
    <property type="nucleotide sequence ID" value="NZ_JACDUU010000014.1"/>
</dbReference>
<dbReference type="Pfam" id="PF14072">
    <property type="entry name" value="DndB"/>
    <property type="match status" value="1"/>
</dbReference>
<dbReference type="CDD" id="cd16412">
    <property type="entry name" value="dndB"/>
    <property type="match status" value="1"/>
</dbReference>